<keyword evidence="1" id="KW-0238">DNA-binding</keyword>
<evidence type="ECO:0000313" key="1">
    <source>
        <dbReference type="EMBL" id="MBR7621216.1"/>
    </source>
</evidence>
<dbReference type="AlphaFoldDB" id="A0A941D312"/>
<sequence>MTPDEMREIILSFPGAEEGESYGAPAYKVHGKFFTRLRREDQSVVLTGVSFDERDMLMEAEPATFHTTPHYKDYPSVLARIETLHPGSFRNFLDRKWREIAPKKLIKEFDAARA</sequence>
<dbReference type="Pfam" id="PF04237">
    <property type="entry name" value="YjbR"/>
    <property type="match status" value="1"/>
</dbReference>
<evidence type="ECO:0000313" key="3">
    <source>
        <dbReference type="Proteomes" id="UP000622580"/>
    </source>
</evidence>
<reference evidence="2" key="1">
    <citation type="submission" date="2021-01" db="EMBL/GenBank/DDBJ databases">
        <title>Genome sequence of Phenylobacterium sp. 20VBR1 isolated from a valley glaceir, Ny-Alesund, Svalbard.</title>
        <authorList>
            <person name="Thomas F.A."/>
            <person name="Krishnan K.P."/>
            <person name="Sinha R.K."/>
        </authorList>
    </citation>
    <scope>NUCLEOTIDE SEQUENCE</scope>
    <source>
        <strain evidence="2">20VBR1</strain>
    </source>
</reference>
<organism evidence="1 3">
    <name type="scientific">Phenylobacterium glaciei</name>
    <dbReference type="NCBI Taxonomy" id="2803784"/>
    <lineage>
        <taxon>Bacteria</taxon>
        <taxon>Pseudomonadati</taxon>
        <taxon>Pseudomonadota</taxon>
        <taxon>Alphaproteobacteria</taxon>
        <taxon>Caulobacterales</taxon>
        <taxon>Caulobacteraceae</taxon>
        <taxon>Phenylobacterium</taxon>
    </lineage>
</organism>
<protein>
    <submittedName>
        <fullName evidence="1">MmcQ/YjbR family DNA-binding protein</fullName>
    </submittedName>
</protein>
<name>A0A941D312_9CAUL</name>
<dbReference type="SUPFAM" id="SSF142906">
    <property type="entry name" value="YjbR-like"/>
    <property type="match status" value="1"/>
</dbReference>
<dbReference type="GO" id="GO:0003677">
    <property type="term" value="F:DNA binding"/>
    <property type="evidence" value="ECO:0007669"/>
    <property type="project" value="UniProtKB-KW"/>
</dbReference>
<keyword evidence="3" id="KW-1185">Reference proteome</keyword>
<dbReference type="EMBL" id="CP068570">
    <property type="protein sequence ID" value="QQZ49858.1"/>
    <property type="molecule type" value="Genomic_DNA"/>
</dbReference>
<dbReference type="InterPro" id="IPR058532">
    <property type="entry name" value="YjbR/MT2646/Rv2570-like"/>
</dbReference>
<accession>A0A941D312</accession>
<evidence type="ECO:0000313" key="2">
    <source>
        <dbReference type="EMBL" id="QQZ49858.1"/>
    </source>
</evidence>
<proteinExistence type="predicted"/>
<gene>
    <name evidence="1" type="ORF">JKL49_17615</name>
    <name evidence="2" type="ORF">JKL49_24575</name>
</gene>
<dbReference type="EMBL" id="JAGSGD010000001">
    <property type="protein sequence ID" value="MBR7621216.1"/>
    <property type="molecule type" value="Genomic_DNA"/>
</dbReference>
<dbReference type="Proteomes" id="UP000622580">
    <property type="component" value="Unassembled WGS sequence"/>
</dbReference>
<reference evidence="1" key="2">
    <citation type="submission" date="2021-04" db="EMBL/GenBank/DDBJ databases">
        <title>Draft genome assembly of strain Phenylobacterium sp. 20VBR1 using MiniION and Illumina platforms.</title>
        <authorList>
            <person name="Thomas F.A."/>
            <person name="Krishnan K.P."/>
            <person name="Sinha R.K."/>
        </authorList>
    </citation>
    <scope>NUCLEOTIDE SEQUENCE</scope>
    <source>
        <strain evidence="1">20VBR1</strain>
    </source>
</reference>
<dbReference type="RefSeq" id="WP_215342210.1">
    <property type="nucleotide sequence ID" value="NZ_JAGSGD010000001.1"/>
</dbReference>
<dbReference type="InterPro" id="IPR038056">
    <property type="entry name" value="YjbR-like_sf"/>
</dbReference>